<dbReference type="Proteomes" id="UP000620559">
    <property type="component" value="Unassembled WGS sequence"/>
</dbReference>
<comment type="caution">
    <text evidence="2">The sequence shown here is derived from an EMBL/GenBank/DDBJ whole genome shotgun (WGS) entry which is preliminary data.</text>
</comment>
<accession>A0A8J7FI18</accession>
<dbReference type="EMBL" id="JADEWL010000188">
    <property type="protein sequence ID" value="MBE9216653.1"/>
    <property type="molecule type" value="Genomic_DNA"/>
</dbReference>
<dbReference type="AlphaFoldDB" id="A0A8J7FI18"/>
<organism evidence="2 3">
    <name type="scientific">Plectonema cf. radiosum LEGE 06105</name>
    <dbReference type="NCBI Taxonomy" id="945769"/>
    <lineage>
        <taxon>Bacteria</taxon>
        <taxon>Bacillati</taxon>
        <taxon>Cyanobacteriota</taxon>
        <taxon>Cyanophyceae</taxon>
        <taxon>Oscillatoriophycideae</taxon>
        <taxon>Oscillatoriales</taxon>
        <taxon>Microcoleaceae</taxon>
        <taxon>Plectonema</taxon>
    </lineage>
</organism>
<name>A0A8J7FI18_9CYAN</name>
<dbReference type="RefSeq" id="WP_193925340.1">
    <property type="nucleotide sequence ID" value="NZ_JADEWL010000188.1"/>
</dbReference>
<evidence type="ECO:0000256" key="1">
    <source>
        <dbReference type="SAM" id="MobiDB-lite"/>
    </source>
</evidence>
<protein>
    <submittedName>
        <fullName evidence="2">Uncharacterized protein</fullName>
    </submittedName>
</protein>
<gene>
    <name evidence="2" type="ORF">IQ247_29010</name>
</gene>
<feature type="region of interest" description="Disordered" evidence="1">
    <location>
        <begin position="1"/>
        <end position="27"/>
    </location>
</feature>
<reference evidence="2" key="1">
    <citation type="submission" date="2020-10" db="EMBL/GenBank/DDBJ databases">
        <authorList>
            <person name="Castelo-Branco R."/>
            <person name="Eusebio N."/>
            <person name="Adriana R."/>
            <person name="Vieira A."/>
            <person name="Brugerolle De Fraissinette N."/>
            <person name="Rezende De Castro R."/>
            <person name="Schneider M.P."/>
            <person name="Vasconcelos V."/>
            <person name="Leao P.N."/>
        </authorList>
    </citation>
    <scope>NUCLEOTIDE SEQUENCE</scope>
    <source>
        <strain evidence="2">LEGE 06105</strain>
    </source>
</reference>
<feature type="compositionally biased region" description="Polar residues" evidence="1">
    <location>
        <begin position="1"/>
        <end position="22"/>
    </location>
</feature>
<sequence length="118" mass="13474">MTEQLTEYKTSTNGKSPNSNDTVKPKVKRRTCGIPARQSLSEMSLVIYQARVEQQLTEWEKIKNYEFYSPASDGSHLMQKITRSKSLDLQTRETLPTTYGQAYRVHLGANPTSDKPDF</sequence>
<proteinExistence type="predicted"/>
<keyword evidence="3" id="KW-1185">Reference proteome</keyword>
<evidence type="ECO:0000313" key="3">
    <source>
        <dbReference type="Proteomes" id="UP000620559"/>
    </source>
</evidence>
<evidence type="ECO:0000313" key="2">
    <source>
        <dbReference type="EMBL" id="MBE9216653.1"/>
    </source>
</evidence>